<dbReference type="STRING" id="1122189.SAMN02745165_00606"/>
<keyword evidence="4" id="KW-0949">S-adenosyl-L-methionine</keyword>
<evidence type="ECO:0000256" key="2">
    <source>
        <dbReference type="ARBA" id="ARBA00022603"/>
    </source>
</evidence>
<reference evidence="6 7" key="1">
    <citation type="submission" date="2016-11" db="EMBL/GenBank/DDBJ databases">
        <authorList>
            <person name="Jaros S."/>
            <person name="Januszkiewicz K."/>
            <person name="Wedrychowicz H."/>
        </authorList>
    </citation>
    <scope>NUCLEOTIDE SEQUENCE [LARGE SCALE GENOMIC DNA]</scope>
    <source>
        <strain evidence="6 7">DSM 5091</strain>
    </source>
</reference>
<dbReference type="PROSITE" id="PS00839">
    <property type="entry name" value="SUMT_1"/>
    <property type="match status" value="1"/>
</dbReference>
<accession>A0A1M6DB22</accession>
<feature type="domain" description="Tetrapyrrole methylase" evidence="5">
    <location>
        <begin position="3"/>
        <end position="202"/>
    </location>
</feature>
<dbReference type="PANTHER" id="PTHR45790">
    <property type="entry name" value="SIROHEME SYNTHASE-RELATED"/>
    <property type="match status" value="1"/>
</dbReference>
<dbReference type="InterPro" id="IPR050161">
    <property type="entry name" value="Siro_Cobalamin_biosynth"/>
</dbReference>
<protein>
    <submittedName>
        <fullName evidence="6">Precorrin-4/cobalt-precorrin-4 C11-methyltransferase</fullName>
    </submittedName>
</protein>
<dbReference type="InterPro" id="IPR014776">
    <property type="entry name" value="4pyrrole_Mease_sub2"/>
</dbReference>
<dbReference type="InterPro" id="IPR035996">
    <property type="entry name" value="4pyrrol_Methylase_sf"/>
</dbReference>
<dbReference type="RefSeq" id="WP_072905453.1">
    <property type="nucleotide sequence ID" value="NZ_FQZT01000002.1"/>
</dbReference>
<dbReference type="EMBL" id="FQZT01000002">
    <property type="protein sequence ID" value="SHI70301.1"/>
    <property type="molecule type" value="Genomic_DNA"/>
</dbReference>
<comment type="similarity">
    <text evidence="1">Belongs to the precorrin methyltransferase family.</text>
</comment>
<keyword evidence="2 6" id="KW-0489">Methyltransferase</keyword>
<evidence type="ECO:0000256" key="3">
    <source>
        <dbReference type="ARBA" id="ARBA00022679"/>
    </source>
</evidence>
<evidence type="ECO:0000313" key="7">
    <source>
        <dbReference type="Proteomes" id="UP000184171"/>
    </source>
</evidence>
<evidence type="ECO:0000313" key="6">
    <source>
        <dbReference type="EMBL" id="SHI70301.1"/>
    </source>
</evidence>
<proteinExistence type="inferred from homology"/>
<dbReference type="GO" id="GO:0008168">
    <property type="term" value="F:methyltransferase activity"/>
    <property type="evidence" value="ECO:0007669"/>
    <property type="project" value="UniProtKB-KW"/>
</dbReference>
<dbReference type="PANTHER" id="PTHR45790:SF4">
    <property type="entry name" value="COBALT-PRECORRIN-4 C(11)-METHYLTRANSFERASE"/>
    <property type="match status" value="1"/>
</dbReference>
<dbReference type="InterPro" id="IPR000878">
    <property type="entry name" value="4pyrrol_Mease"/>
</dbReference>
<dbReference type="Proteomes" id="UP000184171">
    <property type="component" value="Unassembled WGS sequence"/>
</dbReference>
<keyword evidence="7" id="KW-1185">Reference proteome</keyword>
<dbReference type="SUPFAM" id="SSF53790">
    <property type="entry name" value="Tetrapyrrole methylase"/>
    <property type="match status" value="1"/>
</dbReference>
<dbReference type="InterPro" id="IPR014777">
    <property type="entry name" value="4pyrrole_Mease_sub1"/>
</dbReference>
<gene>
    <name evidence="6" type="ORF">SAMN02745165_00606</name>
</gene>
<evidence type="ECO:0000259" key="5">
    <source>
        <dbReference type="Pfam" id="PF00590"/>
    </source>
</evidence>
<sequence>MNRLFFVGAGPGDPQMLTLHGAEALCDCGVVYYSEPYDVAFADFLQGKELFDPFDFGFHQLLEQIESQLQKTSVAFLVPGDLTFYSPYQGIVCHFAEKAEVIPGVGVANVASARLKRTFDLPAVCNRALIVSPKTLGASSSAPELEELAARGVSLLIYMNNMPLEELVAKLHKGYGADVPIALFYRLGLPEEKVLLATLDSIVATCDGVDYFHLNEPEKRPALTFVVVGESLCAPVDTTWWDQKRQTDWAKRKKAGKN</sequence>
<dbReference type="GO" id="GO:0032259">
    <property type="term" value="P:methylation"/>
    <property type="evidence" value="ECO:0007669"/>
    <property type="project" value="UniProtKB-KW"/>
</dbReference>
<name>A0A1M6DB22_MALRU</name>
<dbReference type="Gene3D" id="3.40.1010.10">
    <property type="entry name" value="Cobalt-precorrin-4 Transmethylase, Domain 1"/>
    <property type="match status" value="2"/>
</dbReference>
<dbReference type="Pfam" id="PF00590">
    <property type="entry name" value="TP_methylase"/>
    <property type="match status" value="1"/>
</dbReference>
<dbReference type="Gene3D" id="3.30.950.10">
    <property type="entry name" value="Methyltransferase, Cobalt-precorrin-4 Transmethylase, Domain 2"/>
    <property type="match status" value="1"/>
</dbReference>
<dbReference type="AlphaFoldDB" id="A0A1M6DB22"/>
<evidence type="ECO:0000256" key="1">
    <source>
        <dbReference type="ARBA" id="ARBA00005879"/>
    </source>
</evidence>
<keyword evidence="3 6" id="KW-0808">Transferase</keyword>
<dbReference type="CDD" id="cd11724">
    <property type="entry name" value="TP_methylase"/>
    <property type="match status" value="1"/>
</dbReference>
<organism evidence="6 7">
    <name type="scientific">Malonomonas rubra DSM 5091</name>
    <dbReference type="NCBI Taxonomy" id="1122189"/>
    <lineage>
        <taxon>Bacteria</taxon>
        <taxon>Pseudomonadati</taxon>
        <taxon>Thermodesulfobacteriota</taxon>
        <taxon>Desulfuromonadia</taxon>
        <taxon>Desulfuromonadales</taxon>
        <taxon>Geopsychrobacteraceae</taxon>
        <taxon>Malonomonas</taxon>
    </lineage>
</organism>
<evidence type="ECO:0000256" key="4">
    <source>
        <dbReference type="ARBA" id="ARBA00022691"/>
    </source>
</evidence>
<dbReference type="InterPro" id="IPR003043">
    <property type="entry name" value="Uropor_MeTrfase_CS"/>
</dbReference>